<evidence type="ECO:0008006" key="5">
    <source>
        <dbReference type="Google" id="ProtNLM"/>
    </source>
</evidence>
<keyword evidence="2" id="KW-0732">Signal</keyword>
<dbReference type="Pfam" id="PF13149">
    <property type="entry name" value="Mfa_like_1"/>
    <property type="match status" value="1"/>
</dbReference>
<dbReference type="OrthoDB" id="1164152at2"/>
<comment type="caution">
    <text evidence="3">The sequence shown here is derived from an EMBL/GenBank/DDBJ whole genome shotgun (WGS) entry which is preliminary data.</text>
</comment>
<evidence type="ECO:0000256" key="1">
    <source>
        <dbReference type="SAM" id="MobiDB-lite"/>
    </source>
</evidence>
<feature type="chain" id="PRO_5003425924" description="Fimbrillin family protein" evidence="2">
    <location>
        <begin position="31"/>
        <end position="955"/>
    </location>
</feature>
<sequence>MTRKYFYNNSLWHALPFAAACFTASIVLFACADKDVETNDNNGKALVAFNVSETQDQAQAGAKSYGPISRAAFANQLALQNLAPEDLTMQKLPVQGKAGAGLCLIETTLPGVPSQREATAQTRADITTMTTMQNFSTTAFYGSSDTSLEPWFYDKDTKKDGNLVAPIYWDWIKNHACFYAVYPKPYSKLQLSPSTYTGTPYVNFEVEPNVTNQKDLMTACSGNVHLDAMGTAPRTDLTFRHALTAVRFKVGQNLSYSKHITKVEIVGAKSKGKYVLPTDKTVTGSWDASSLSTPTTFTLSGVNVSTSEAVNNIIMGHNQDNYVFYMIPQPLTGVQVKIYFDGNNTTPAITVPLTGTWKPGTTKTYALSQNTSTWQYELTVTPPAAAKYSATSTGNYTIQSYRKDPATNVLQKVPWEVVGYDADNDGTFSMTEKPAWLTGLTKENGEGSTAPSGETGQATLKPDMGDKLAPRNNALKAATAKGSAGNYYDLSTHDYEGNTTLRNTANCYLISAPGYYKIPLVYGNAIKNGSNNPSSYQTSVSGTYVLQHFKDHANQDITDPWIEKTNGGANNGVNDAKVVWADEAELVRFGATKIVHDASNNAFVQFEVPAANIKNGNAVIAVTKNNVVVWSWHLWFAPQDVLNTVTCTNFQGYEYKFTQEMLGWKYTVWKSTTYSAPRSVKVKVRQTKGQISPATRTEAVLTITQNNGAQREGYNTFYEFGRKDALPGTNTLASGSSYSFDDTPGGHSIGDAIQHPEKMFEEAWTSGTNYHDWCNATYLNLWSMGNTVTGFNDNAVVKTIYDPCPAGFHMPASNAFTGFTTTGNNSNKLSELNINGAWDYGFNFNNKISSPDATIFFPASGCRRDGSLDLVGATGNYYLAVPISTDGGCAITINGGYIYPKFSCFRAYALAVRPVAEPKTAVRPGVSGSTITPWGSDGSSEGGTIFTGDESTVAP</sequence>
<dbReference type="GeneID" id="95425821"/>
<dbReference type="PROSITE" id="PS51257">
    <property type="entry name" value="PROKAR_LIPOPROTEIN"/>
    <property type="match status" value="1"/>
</dbReference>
<dbReference type="eggNOG" id="ENOG5033R2V">
    <property type="taxonomic scope" value="Bacteria"/>
</dbReference>
<gene>
    <name evidence="3" type="ORF">HMPREF9431_01167</name>
</gene>
<evidence type="ECO:0000313" key="3">
    <source>
        <dbReference type="EMBL" id="EGV31931.1"/>
    </source>
</evidence>
<dbReference type="HOGENOM" id="CLU_015155_0_0_10"/>
<protein>
    <recommendedName>
        <fullName evidence="5">Fimbrillin family protein</fullName>
    </recommendedName>
</protein>
<dbReference type="AlphaFoldDB" id="G1WBG6"/>
<accession>G1WBG6</accession>
<feature type="signal peptide" evidence="2">
    <location>
        <begin position="1"/>
        <end position="30"/>
    </location>
</feature>
<organism evidence="3 4">
    <name type="scientific">Segatella oulorum F0390</name>
    <dbReference type="NCBI Taxonomy" id="702438"/>
    <lineage>
        <taxon>Bacteria</taxon>
        <taxon>Pseudomonadati</taxon>
        <taxon>Bacteroidota</taxon>
        <taxon>Bacteroidia</taxon>
        <taxon>Bacteroidales</taxon>
        <taxon>Prevotellaceae</taxon>
        <taxon>Segatella</taxon>
    </lineage>
</organism>
<name>G1WBG6_9BACT</name>
<dbReference type="PATRIC" id="fig|702438.4.peg.1208"/>
<dbReference type="Proteomes" id="UP000005141">
    <property type="component" value="Unassembled WGS sequence"/>
</dbReference>
<feature type="compositionally biased region" description="Polar residues" evidence="1">
    <location>
        <begin position="927"/>
        <end position="939"/>
    </location>
</feature>
<reference evidence="3 4" key="1">
    <citation type="submission" date="2011-07" db="EMBL/GenBank/DDBJ databases">
        <title>The Genome Sequence of Prevotella oulorum F0390.</title>
        <authorList>
            <consortium name="The Broad Institute Genome Sequencing Platform"/>
            <consortium name="The Broad Institute Genome Sequencing Center for Infectious Disease"/>
            <person name="Earl A."/>
            <person name="Ward D."/>
            <person name="Feldgarden M."/>
            <person name="Gevers D."/>
            <person name="Izard J."/>
            <person name="Ganesan A."/>
            <person name="Baranova O.V."/>
            <person name="Blanton J.M."/>
            <person name="Tanner A.C."/>
            <person name="Dewhirst F.E."/>
            <person name="Young S.K."/>
            <person name="Zeng Q."/>
            <person name="Gargeya S."/>
            <person name="Fitzgerald M."/>
            <person name="Haas B."/>
            <person name="Abouelleil A."/>
            <person name="Alvarado L."/>
            <person name="Arachchi H.M."/>
            <person name="Berlin A."/>
            <person name="Brown A."/>
            <person name="Chapman S.B."/>
            <person name="Chen Z."/>
            <person name="Dunbar C."/>
            <person name="Freedman E."/>
            <person name="Gearin G."/>
            <person name="Gellesch M."/>
            <person name="Goldberg J."/>
            <person name="Griggs A."/>
            <person name="Gujja S."/>
            <person name="Heiman D."/>
            <person name="Howarth C."/>
            <person name="Larson L."/>
            <person name="Lui A."/>
            <person name="MacDonald P.J.P."/>
            <person name="Mehta T."/>
            <person name="Montmayeur A."/>
            <person name="Murphy C."/>
            <person name="Neiman D."/>
            <person name="Pearson M."/>
            <person name="Priest M."/>
            <person name="Roberts A."/>
            <person name="Saif S."/>
            <person name="Shea T."/>
            <person name="Shenoy N."/>
            <person name="Sisk P."/>
            <person name="Stolte C."/>
            <person name="Sykes S."/>
            <person name="Wortman J."/>
            <person name="Nusbaum C."/>
            <person name="Birren B."/>
        </authorList>
    </citation>
    <scope>NUCLEOTIDE SEQUENCE [LARGE SCALE GENOMIC DNA]</scope>
    <source>
        <strain evidence="3 4">F0390</strain>
    </source>
</reference>
<proteinExistence type="predicted"/>
<feature type="region of interest" description="Disordered" evidence="1">
    <location>
        <begin position="440"/>
        <end position="460"/>
    </location>
</feature>
<dbReference type="RefSeq" id="WP_004380195.1">
    <property type="nucleotide sequence ID" value="NZ_JH114215.1"/>
</dbReference>
<feature type="region of interest" description="Disordered" evidence="1">
    <location>
        <begin position="922"/>
        <end position="955"/>
    </location>
</feature>
<keyword evidence="4" id="KW-1185">Reference proteome</keyword>
<dbReference type="InterPro" id="IPR025049">
    <property type="entry name" value="Mfa-like_1"/>
</dbReference>
<evidence type="ECO:0000256" key="2">
    <source>
        <dbReference type="SAM" id="SignalP"/>
    </source>
</evidence>
<feature type="compositionally biased region" description="Polar residues" evidence="1">
    <location>
        <begin position="446"/>
        <end position="458"/>
    </location>
</feature>
<evidence type="ECO:0000313" key="4">
    <source>
        <dbReference type="Proteomes" id="UP000005141"/>
    </source>
</evidence>
<dbReference type="EMBL" id="ADGI01000041">
    <property type="protein sequence ID" value="EGV31931.1"/>
    <property type="molecule type" value="Genomic_DNA"/>
</dbReference>